<dbReference type="Gene3D" id="3.40.30.10">
    <property type="entry name" value="Glutaredoxin"/>
    <property type="match status" value="1"/>
</dbReference>
<reference evidence="1" key="1">
    <citation type="submission" date="2021-08" db="EMBL/GenBank/DDBJ databases">
        <title>Flavobacterium sp. strain CC-SYL302.</title>
        <authorList>
            <person name="Lin S.-Y."/>
            <person name="Lee T.-H."/>
            <person name="Young C.-C."/>
        </authorList>
    </citation>
    <scope>NUCLEOTIDE SEQUENCE</scope>
    <source>
        <strain evidence="1">CC-SYL302</strain>
    </source>
</reference>
<accession>A0ABY6M3I8</accession>
<proteinExistence type="predicted"/>
<sequence>MSFFKNIFGQNDTGATKPTLVPWENLTTLAQLDAVIELSNTVTCVIFKHSTRCIVSRTALKQFEHEFDANENLKLFFLDLLAHRDISNAIAERLFIQHESPQIIVLKKEKVVYSASHSAIDATILERFV</sequence>
<evidence type="ECO:0000313" key="2">
    <source>
        <dbReference type="Proteomes" id="UP001163328"/>
    </source>
</evidence>
<organism evidence="1 2">
    <name type="scientific">Flavobacterium agricola</name>
    <dbReference type="NCBI Taxonomy" id="2870839"/>
    <lineage>
        <taxon>Bacteria</taxon>
        <taxon>Pseudomonadati</taxon>
        <taxon>Bacteroidota</taxon>
        <taxon>Flavobacteriia</taxon>
        <taxon>Flavobacteriales</taxon>
        <taxon>Flavobacteriaceae</taxon>
        <taxon>Flavobacterium</taxon>
    </lineage>
</organism>
<dbReference type="InterPro" id="IPR022551">
    <property type="entry name" value="BrxC"/>
</dbReference>
<keyword evidence="2" id="KW-1185">Reference proteome</keyword>
<dbReference type="Pfam" id="PF11009">
    <property type="entry name" value="BrxC"/>
    <property type="match status" value="1"/>
</dbReference>
<dbReference type="Proteomes" id="UP001163328">
    <property type="component" value="Chromosome"/>
</dbReference>
<name>A0ABY6M3I8_9FLAO</name>
<protein>
    <submittedName>
        <fullName evidence="1">Bacillithiol system redox-active protein YtxJ</fullName>
    </submittedName>
</protein>
<dbReference type="EMBL" id="CP081495">
    <property type="protein sequence ID" value="UYW02319.1"/>
    <property type="molecule type" value="Genomic_DNA"/>
</dbReference>
<gene>
    <name evidence="1" type="primary">ytxJ</name>
    <name evidence="1" type="ORF">K5I29_05315</name>
</gene>
<evidence type="ECO:0000313" key="1">
    <source>
        <dbReference type="EMBL" id="UYW02319.1"/>
    </source>
</evidence>
<dbReference type="NCBIfam" id="TIGR04019">
    <property type="entry name" value="B_thiol_YtxJ"/>
    <property type="match status" value="1"/>
</dbReference>
<dbReference type="RefSeq" id="WP_264434860.1">
    <property type="nucleotide sequence ID" value="NZ_CP081495.1"/>
</dbReference>